<protein>
    <submittedName>
        <fullName evidence="1">Uncharacterized protein</fullName>
    </submittedName>
</protein>
<dbReference type="AlphaFoldDB" id="A0A0F9FH55"/>
<comment type="caution">
    <text evidence="1">The sequence shown here is derived from an EMBL/GenBank/DDBJ whole genome shotgun (WGS) entry which is preliminary data.</text>
</comment>
<accession>A0A0F9FH55</accession>
<organism evidence="1">
    <name type="scientific">marine sediment metagenome</name>
    <dbReference type="NCBI Taxonomy" id="412755"/>
    <lineage>
        <taxon>unclassified sequences</taxon>
        <taxon>metagenomes</taxon>
        <taxon>ecological metagenomes</taxon>
    </lineage>
</organism>
<proteinExistence type="predicted"/>
<name>A0A0F9FH55_9ZZZZ</name>
<reference evidence="1" key="1">
    <citation type="journal article" date="2015" name="Nature">
        <title>Complex archaea that bridge the gap between prokaryotes and eukaryotes.</title>
        <authorList>
            <person name="Spang A."/>
            <person name="Saw J.H."/>
            <person name="Jorgensen S.L."/>
            <person name="Zaremba-Niedzwiedzka K."/>
            <person name="Martijn J."/>
            <person name="Lind A.E."/>
            <person name="van Eijk R."/>
            <person name="Schleper C."/>
            <person name="Guy L."/>
            <person name="Ettema T.J."/>
        </authorList>
    </citation>
    <scope>NUCLEOTIDE SEQUENCE</scope>
</reference>
<evidence type="ECO:0000313" key="1">
    <source>
        <dbReference type="EMBL" id="KKL50442.1"/>
    </source>
</evidence>
<dbReference type="EMBL" id="LAZR01032595">
    <property type="protein sequence ID" value="KKL50442.1"/>
    <property type="molecule type" value="Genomic_DNA"/>
</dbReference>
<gene>
    <name evidence="1" type="ORF">LCGC14_2305430</name>
</gene>
<sequence length="48" mass="5827">MSNLMSDLLMSRWFRRYMGCLIVVWCPWVLLLEMAPKTMEEMRDDSQL</sequence>